<dbReference type="EMBL" id="DSVL01000424">
    <property type="protein sequence ID" value="HFH30552.1"/>
    <property type="molecule type" value="Genomic_DNA"/>
</dbReference>
<name>A0A7C3E3J6_9SPIR</name>
<dbReference type="GO" id="GO:0006355">
    <property type="term" value="P:regulation of DNA-templated transcription"/>
    <property type="evidence" value="ECO:0007669"/>
    <property type="project" value="InterPro"/>
</dbReference>
<organism evidence="1">
    <name type="scientific">Gracilinema caldarium</name>
    <dbReference type="NCBI Taxonomy" id="215591"/>
    <lineage>
        <taxon>Bacteria</taxon>
        <taxon>Pseudomonadati</taxon>
        <taxon>Spirochaetota</taxon>
        <taxon>Spirochaetia</taxon>
        <taxon>Spirochaetales</taxon>
        <taxon>Breznakiellaceae</taxon>
        <taxon>Gracilinema</taxon>
    </lineage>
</organism>
<protein>
    <submittedName>
        <fullName evidence="1">Uncharacterized protein</fullName>
    </submittedName>
</protein>
<evidence type="ECO:0000313" key="1">
    <source>
        <dbReference type="EMBL" id="HFH30552.1"/>
    </source>
</evidence>
<reference evidence="1" key="1">
    <citation type="journal article" date="2020" name="mSystems">
        <title>Genome- and Community-Level Interaction Insights into Carbon Utilization and Element Cycling Functions of Hydrothermarchaeota in Hydrothermal Sediment.</title>
        <authorList>
            <person name="Zhou Z."/>
            <person name="Liu Y."/>
            <person name="Xu W."/>
            <person name="Pan J."/>
            <person name="Luo Z.H."/>
            <person name="Li M."/>
        </authorList>
    </citation>
    <scope>NUCLEOTIDE SEQUENCE [LARGE SCALE GENOMIC DNA]</scope>
    <source>
        <strain evidence="1">SpSt-503</strain>
    </source>
</reference>
<dbReference type="Gene3D" id="1.10.1220.10">
    <property type="entry name" value="Met repressor-like"/>
    <property type="match status" value="1"/>
</dbReference>
<sequence>MPLLQVRDIPEDLYKTLAEIAKQDNRSIAQETIVLLKKALNYKESRQARRKRILNEIYNNPIRNVETFPDPAALIREDRER</sequence>
<dbReference type="SUPFAM" id="SSF47598">
    <property type="entry name" value="Ribbon-helix-helix"/>
    <property type="match status" value="1"/>
</dbReference>
<comment type="caution">
    <text evidence="1">The sequence shown here is derived from an EMBL/GenBank/DDBJ whole genome shotgun (WGS) entry which is preliminary data.</text>
</comment>
<proteinExistence type="predicted"/>
<gene>
    <name evidence="1" type="ORF">ENS59_13770</name>
</gene>
<accession>A0A7C3E3J6</accession>
<dbReference type="InterPro" id="IPR010985">
    <property type="entry name" value="Ribbon_hlx_hlx"/>
</dbReference>
<dbReference type="AlphaFoldDB" id="A0A7C3E3J6"/>
<dbReference type="InterPro" id="IPR013321">
    <property type="entry name" value="Arc_rbn_hlx_hlx"/>
</dbReference>